<reference evidence="15 16" key="2">
    <citation type="submission" date="2020-06" db="EMBL/GenBank/DDBJ databases">
        <title>Complete Genome Sequence of Clostridium muelleri sp. nov. P21T, an Acid-Alcohol Producing Acetogen Isolated from Old Hay.</title>
        <authorList>
            <person name="Duncan K.E."/>
            <person name="Tanner R.S."/>
        </authorList>
    </citation>
    <scope>NUCLEOTIDE SEQUENCE [LARGE SCALE GENOMIC DNA]</scope>
    <source>
        <strain evidence="15 16">P21</strain>
    </source>
</reference>
<keyword evidence="5 14" id="KW-1003">Cell membrane</keyword>
<evidence type="ECO:0000256" key="14">
    <source>
        <dbReference type="RuleBase" id="RU362071"/>
    </source>
</evidence>
<evidence type="ECO:0000256" key="12">
    <source>
        <dbReference type="ARBA" id="ARBA00023225"/>
    </source>
</evidence>
<dbReference type="InterPro" id="IPR002010">
    <property type="entry name" value="T3SS_IM_R"/>
</dbReference>
<feature type="transmembrane region" description="Helical" evidence="14">
    <location>
        <begin position="125"/>
        <end position="148"/>
    </location>
</feature>
<dbReference type="NCBIfam" id="TIGR01400">
    <property type="entry name" value="fliR"/>
    <property type="match status" value="1"/>
</dbReference>
<comment type="subcellular location">
    <subcellularLocation>
        <location evidence="14">Cell membrane</location>
        <topology evidence="14">Multi-pass membrane protein</topology>
    </subcellularLocation>
    <subcellularLocation>
        <location evidence="14">Bacterial flagellum basal body</location>
    </subcellularLocation>
</comment>
<proteinExistence type="inferred from homology"/>
<dbReference type="AlphaFoldDB" id="A0A7Y0HMA9"/>
<keyword evidence="16" id="KW-1185">Reference proteome</keyword>
<keyword evidence="6 14" id="KW-0812">Transmembrane</keyword>
<feature type="transmembrane region" description="Helical" evidence="14">
    <location>
        <begin position="290"/>
        <end position="310"/>
    </location>
</feature>
<evidence type="ECO:0000256" key="3">
    <source>
        <dbReference type="ARBA" id="ARBA00010690"/>
    </source>
</evidence>
<dbReference type="NCBIfam" id="NF009411">
    <property type="entry name" value="PRK12772.1"/>
    <property type="match status" value="1"/>
</dbReference>
<gene>
    <name evidence="15" type="ORF">HBE96_01740</name>
</gene>
<organism evidence="15 16">
    <name type="scientific">Clostridium muellerianum</name>
    <dbReference type="NCBI Taxonomy" id="2716538"/>
    <lineage>
        <taxon>Bacteria</taxon>
        <taxon>Bacillati</taxon>
        <taxon>Bacillota</taxon>
        <taxon>Clostridia</taxon>
        <taxon>Eubacteriales</taxon>
        <taxon>Clostridiaceae</taxon>
        <taxon>Clostridium</taxon>
    </lineage>
</organism>
<keyword evidence="11 14" id="KW-0975">Bacterial flagellum</keyword>
<evidence type="ECO:0000256" key="2">
    <source>
        <dbReference type="ARBA" id="ARBA00009772"/>
    </source>
</evidence>
<keyword evidence="8" id="KW-0653">Protein transport</keyword>
<dbReference type="SUPFAM" id="SSF160544">
    <property type="entry name" value="EscU C-terminal domain-like"/>
    <property type="match status" value="1"/>
</dbReference>
<keyword evidence="7" id="KW-1005">Bacterial flagellum biogenesis</keyword>
<evidence type="ECO:0000256" key="4">
    <source>
        <dbReference type="ARBA" id="ARBA00022448"/>
    </source>
</evidence>
<comment type="similarity">
    <text evidence="2 14">Belongs to the FliR/MopE/SpaR family.</text>
</comment>
<comment type="caution">
    <text evidence="15">The sequence shown here is derived from an EMBL/GenBank/DDBJ whole genome shotgun (WGS) entry which is preliminary data.</text>
</comment>
<keyword evidence="12" id="KW-1006">Bacterial flagellum protein export</keyword>
<dbReference type="Gene3D" id="3.40.1690.10">
    <property type="entry name" value="secretion proteins EscU"/>
    <property type="match status" value="1"/>
</dbReference>
<keyword evidence="10 14" id="KW-0472">Membrane</keyword>
<comment type="function">
    <text evidence="1 14">Role in flagellar biosynthesis.</text>
</comment>
<dbReference type="PANTHER" id="PTHR30531:SF12">
    <property type="entry name" value="FLAGELLAR BIOSYNTHETIC PROTEIN FLHB"/>
    <property type="match status" value="1"/>
</dbReference>
<dbReference type="Pfam" id="PF01311">
    <property type="entry name" value="Bac_export_1"/>
    <property type="match status" value="1"/>
</dbReference>
<evidence type="ECO:0000256" key="6">
    <source>
        <dbReference type="ARBA" id="ARBA00022692"/>
    </source>
</evidence>
<dbReference type="PANTHER" id="PTHR30531">
    <property type="entry name" value="FLAGELLAR BIOSYNTHETIC PROTEIN FLHB"/>
    <property type="match status" value="1"/>
</dbReference>
<name>A0A7Y0HMA9_9CLOT</name>
<feature type="transmembrane region" description="Helical" evidence="14">
    <location>
        <begin position="213"/>
        <end position="234"/>
    </location>
</feature>
<feature type="transmembrane region" description="Helical" evidence="14">
    <location>
        <begin position="338"/>
        <end position="367"/>
    </location>
</feature>
<evidence type="ECO:0000256" key="13">
    <source>
        <dbReference type="NCBIfam" id="TIGR01400"/>
    </source>
</evidence>
<dbReference type="GO" id="GO:0005886">
    <property type="term" value="C:plasma membrane"/>
    <property type="evidence" value="ECO:0007669"/>
    <property type="project" value="UniProtKB-SubCell"/>
</dbReference>
<dbReference type="EMBL" id="JABBNI010000004">
    <property type="protein sequence ID" value="NMM61442.1"/>
    <property type="molecule type" value="Genomic_DNA"/>
</dbReference>
<dbReference type="Proteomes" id="UP000537131">
    <property type="component" value="Unassembled WGS sequence"/>
</dbReference>
<dbReference type="Pfam" id="PF01312">
    <property type="entry name" value="Bac_export_2"/>
    <property type="match status" value="1"/>
</dbReference>
<feature type="transmembrane region" description="Helical" evidence="14">
    <location>
        <begin position="6"/>
        <end position="29"/>
    </location>
</feature>
<sequence length="610" mass="68301">MLVDILYFTALILISIRMFCFFVVVPIFFPSGTPNTVKVGITLVIAYILIPGVDYTGINNINNNLPFVINCVNEAVAGFTLGFITNLCFNSVKFAGNIMDMQVGFSMMTMFDPTSSSNTTFIEHLLYWFSMVVFFIVDGHHMLIKALIESFKVIKLGNFWLNQNSINLIVKVFIQYFEIAVKIAIPIVLIILITDITMGLVSRTVPQLNIMILGMPVKILVGLGAFCFALPIFLKMIENSFYGIQDAINGFYKTIPLLIIFASDDKTEEATPKKKSDARKKGQIAKSKEIALALTLLASTIVIVALGSYVGNGLKSTLIVFLNNYLTMSLSYDSVQKIAIIVVWRIGVLFLPVVLPIMCMGVLANFLQTGALVTSEPLKPDLSKLNPLNGFKRMFSMRTVMELFKDLAMITIVGFVGYKFVRDNYEYILTLGSVNAQAVAAAVGKLTVNIFSRITLLMIIISLIDYIYQRFQFNKDLKMSKQEVKEEYKQDEGDPQIKGKIKQKQREMATRRMMQEVPKATVVVTNPTHLAVALKYEEGANAPIVAAKGADRVALKIKEIAKQNEVPIIENKPLARLMYSEVELDEEIPMDMYEAVAEILALVYKIKKRK</sequence>
<evidence type="ECO:0000256" key="1">
    <source>
        <dbReference type="ARBA" id="ARBA00002578"/>
    </source>
</evidence>
<dbReference type="InterPro" id="IPR029025">
    <property type="entry name" value="T3SS_substrate_exporter_C"/>
</dbReference>
<evidence type="ECO:0000313" key="16">
    <source>
        <dbReference type="Proteomes" id="UP000537131"/>
    </source>
</evidence>
<reference evidence="15 16" key="1">
    <citation type="submission" date="2020-04" db="EMBL/GenBank/DDBJ databases">
        <authorList>
            <person name="Doyle D.A."/>
        </authorList>
    </citation>
    <scope>NUCLEOTIDE SEQUENCE [LARGE SCALE GENOMIC DNA]</scope>
    <source>
        <strain evidence="15 16">P21</strain>
    </source>
</reference>
<dbReference type="InterPro" id="IPR006135">
    <property type="entry name" value="T3SS_substrate_exporter"/>
</dbReference>
<comment type="similarity">
    <text evidence="3">Belongs to the type III secretion exporter family.</text>
</comment>
<dbReference type="PRINTS" id="PR00950">
    <property type="entry name" value="TYPE3IMSPROT"/>
</dbReference>
<feature type="transmembrane region" description="Helical" evidence="14">
    <location>
        <begin position="41"/>
        <end position="58"/>
    </location>
</feature>
<evidence type="ECO:0000313" key="15">
    <source>
        <dbReference type="EMBL" id="NMM61442.1"/>
    </source>
</evidence>
<dbReference type="GO" id="GO:0006605">
    <property type="term" value="P:protein targeting"/>
    <property type="evidence" value="ECO:0007669"/>
    <property type="project" value="UniProtKB-UniRule"/>
</dbReference>
<feature type="transmembrane region" description="Helical" evidence="14">
    <location>
        <begin position="168"/>
        <end position="193"/>
    </location>
</feature>
<dbReference type="GO" id="GO:0009425">
    <property type="term" value="C:bacterial-type flagellum basal body"/>
    <property type="evidence" value="ECO:0007669"/>
    <property type="project" value="UniProtKB-SubCell"/>
</dbReference>
<accession>A0A7Y0HMA9</accession>
<keyword evidence="4" id="KW-0813">Transport</keyword>
<dbReference type="FunFam" id="3.40.1690.10:FF:000001">
    <property type="entry name" value="Flagellar biosynthetic protein FlhB"/>
    <property type="match status" value="1"/>
</dbReference>
<feature type="transmembrane region" description="Helical" evidence="14">
    <location>
        <begin position="450"/>
        <end position="468"/>
    </location>
</feature>
<evidence type="ECO:0000256" key="8">
    <source>
        <dbReference type="ARBA" id="ARBA00022927"/>
    </source>
</evidence>
<evidence type="ECO:0000256" key="5">
    <source>
        <dbReference type="ARBA" id="ARBA00022475"/>
    </source>
</evidence>
<dbReference type="InterPro" id="IPR006303">
    <property type="entry name" value="FliR"/>
</dbReference>
<evidence type="ECO:0000256" key="11">
    <source>
        <dbReference type="ARBA" id="ARBA00023143"/>
    </source>
</evidence>
<dbReference type="NCBIfam" id="TIGR00328">
    <property type="entry name" value="flhB"/>
    <property type="match status" value="1"/>
</dbReference>
<keyword evidence="9 14" id="KW-1133">Transmembrane helix</keyword>
<protein>
    <recommendedName>
        <fullName evidence="13 14">Flagellar biosynthetic protein FliR</fullName>
    </recommendedName>
</protein>
<evidence type="ECO:0000256" key="10">
    <source>
        <dbReference type="ARBA" id="ARBA00023136"/>
    </source>
</evidence>
<dbReference type="GO" id="GO:0044780">
    <property type="term" value="P:bacterial-type flagellum assembly"/>
    <property type="evidence" value="ECO:0007669"/>
    <property type="project" value="UniProtKB-UniRule"/>
</dbReference>
<evidence type="ECO:0000256" key="7">
    <source>
        <dbReference type="ARBA" id="ARBA00022795"/>
    </source>
</evidence>
<evidence type="ECO:0000256" key="9">
    <source>
        <dbReference type="ARBA" id="ARBA00022989"/>
    </source>
</evidence>
<dbReference type="RefSeq" id="WP_169296104.1">
    <property type="nucleotide sequence ID" value="NZ_JABBNI010000004.1"/>
</dbReference>
<feature type="transmembrane region" description="Helical" evidence="14">
    <location>
        <begin position="403"/>
        <end position="421"/>
    </location>
</feature>
<dbReference type="Gene3D" id="6.10.250.2080">
    <property type="match status" value="1"/>
</dbReference>
<dbReference type="GO" id="GO:0009306">
    <property type="term" value="P:protein secretion"/>
    <property type="evidence" value="ECO:0007669"/>
    <property type="project" value="InterPro"/>
</dbReference>
<dbReference type="InterPro" id="IPR006136">
    <property type="entry name" value="FlhB"/>
</dbReference>